<keyword evidence="3" id="KW-0143">Chaperone</keyword>
<dbReference type="Pfam" id="PF07724">
    <property type="entry name" value="AAA_2"/>
    <property type="match status" value="1"/>
</dbReference>
<dbReference type="GO" id="GO:0008233">
    <property type="term" value="F:peptidase activity"/>
    <property type="evidence" value="ECO:0007669"/>
    <property type="project" value="UniProtKB-KW"/>
</dbReference>
<feature type="domain" description="Clp ATPase C-terminal" evidence="6">
    <location>
        <begin position="442"/>
        <end position="533"/>
    </location>
</feature>
<name>A0ABY8MF90_9SPIO</name>
<proteinExistence type="predicted"/>
<dbReference type="InterPro" id="IPR003593">
    <property type="entry name" value="AAA+_ATPase"/>
</dbReference>
<dbReference type="InterPro" id="IPR027417">
    <property type="entry name" value="P-loop_NTPase"/>
</dbReference>
<dbReference type="Gene3D" id="1.10.8.60">
    <property type="match status" value="1"/>
</dbReference>
<keyword evidence="1" id="KW-0547">Nucleotide-binding</keyword>
<dbReference type="SMART" id="SM00382">
    <property type="entry name" value="AAA"/>
    <property type="match status" value="1"/>
</dbReference>
<dbReference type="InterPro" id="IPR050052">
    <property type="entry name" value="ATP-dep_Clp_protease_ClpX"/>
</dbReference>
<reference evidence="7 8" key="1">
    <citation type="submission" date="2023-04" db="EMBL/GenBank/DDBJ databases">
        <title>Spirochaete genome identified in red abalone sample constitutes a novel genus.</title>
        <authorList>
            <person name="Sharma S.P."/>
            <person name="Purcell C.M."/>
            <person name="Hyde J.R."/>
            <person name="Severin A.J."/>
        </authorList>
    </citation>
    <scope>NUCLEOTIDE SEQUENCE [LARGE SCALE GENOMIC DNA]</scope>
    <source>
        <strain evidence="7 8">SP-2023</strain>
    </source>
</reference>
<evidence type="ECO:0000256" key="3">
    <source>
        <dbReference type="ARBA" id="ARBA00023186"/>
    </source>
</evidence>
<dbReference type="GO" id="GO:0006508">
    <property type="term" value="P:proteolysis"/>
    <property type="evidence" value="ECO:0007669"/>
    <property type="project" value="UniProtKB-KW"/>
</dbReference>
<dbReference type="Pfam" id="PF00004">
    <property type="entry name" value="AAA"/>
    <property type="match status" value="1"/>
</dbReference>
<evidence type="ECO:0000313" key="8">
    <source>
        <dbReference type="Proteomes" id="UP001228690"/>
    </source>
</evidence>
<dbReference type="InterPro" id="IPR003959">
    <property type="entry name" value="ATPase_AAA_core"/>
</dbReference>
<feature type="compositionally biased region" description="Polar residues" evidence="4">
    <location>
        <begin position="152"/>
        <end position="191"/>
    </location>
</feature>
<evidence type="ECO:0000259" key="5">
    <source>
        <dbReference type="SMART" id="SM00382"/>
    </source>
</evidence>
<dbReference type="Gene3D" id="3.40.50.300">
    <property type="entry name" value="P-loop containing nucleotide triphosphate hydrolases"/>
    <property type="match status" value="2"/>
</dbReference>
<accession>A0ABY8MF90</accession>
<evidence type="ECO:0000313" key="7">
    <source>
        <dbReference type="EMBL" id="WGK68642.1"/>
    </source>
</evidence>
<dbReference type="RefSeq" id="WP_326926828.1">
    <property type="nucleotide sequence ID" value="NZ_CP123443.1"/>
</dbReference>
<feature type="region of interest" description="Disordered" evidence="4">
    <location>
        <begin position="151"/>
        <end position="243"/>
    </location>
</feature>
<keyword evidence="8" id="KW-1185">Reference proteome</keyword>
<dbReference type="SMART" id="SM01086">
    <property type="entry name" value="ClpB_D2-small"/>
    <property type="match status" value="1"/>
</dbReference>
<dbReference type="NCBIfam" id="NF003544">
    <property type="entry name" value="PRK05201.1"/>
    <property type="match status" value="1"/>
</dbReference>
<dbReference type="InterPro" id="IPR019489">
    <property type="entry name" value="Clp_ATPase_C"/>
</dbReference>
<organism evidence="7 8">
    <name type="scientific">Candidatus Haliotispira prima</name>
    <dbReference type="NCBI Taxonomy" id="3034016"/>
    <lineage>
        <taxon>Bacteria</taxon>
        <taxon>Pseudomonadati</taxon>
        <taxon>Spirochaetota</taxon>
        <taxon>Spirochaetia</taxon>
        <taxon>Spirochaetales</taxon>
        <taxon>Spirochaetaceae</taxon>
        <taxon>Candidatus Haliotispira</taxon>
    </lineage>
</organism>
<dbReference type="PANTHER" id="PTHR48102">
    <property type="entry name" value="ATP-DEPENDENT CLP PROTEASE ATP-BINDING SUBUNIT CLPX-LIKE, MITOCHONDRIAL-RELATED"/>
    <property type="match status" value="1"/>
</dbReference>
<dbReference type="Proteomes" id="UP001228690">
    <property type="component" value="Chromosome"/>
</dbReference>
<protein>
    <submittedName>
        <fullName evidence="7">ATP-dependent protease ATPase subunit HslU</fullName>
    </submittedName>
</protein>
<dbReference type="EMBL" id="CP123443">
    <property type="protein sequence ID" value="WGK68642.1"/>
    <property type="molecule type" value="Genomic_DNA"/>
</dbReference>
<keyword evidence="7" id="KW-0645">Protease</keyword>
<keyword evidence="7" id="KW-0378">Hydrolase</keyword>
<dbReference type="PANTHER" id="PTHR48102:SF3">
    <property type="entry name" value="ATP-DEPENDENT PROTEASE ATPASE SUBUNIT HSLU"/>
    <property type="match status" value="1"/>
</dbReference>
<evidence type="ECO:0000256" key="2">
    <source>
        <dbReference type="ARBA" id="ARBA00022840"/>
    </source>
</evidence>
<gene>
    <name evidence="7" type="primary">hslU</name>
    <name evidence="7" type="ORF">P0082_09150</name>
</gene>
<evidence type="ECO:0000256" key="4">
    <source>
        <dbReference type="SAM" id="MobiDB-lite"/>
    </source>
</evidence>
<evidence type="ECO:0000256" key="1">
    <source>
        <dbReference type="ARBA" id="ARBA00022741"/>
    </source>
</evidence>
<feature type="domain" description="AAA+ ATPase" evidence="5">
    <location>
        <begin position="63"/>
        <end position="439"/>
    </location>
</feature>
<keyword evidence="2" id="KW-0067">ATP-binding</keyword>
<feature type="compositionally biased region" description="Basic and acidic residues" evidence="4">
    <location>
        <begin position="205"/>
        <end position="243"/>
    </location>
</feature>
<sequence>MTKKTKTKVKKALKIDELAPRELVQELDRYIVGQTAAKKTVAIALRNRVRRSLLDKDLQREITPKNIIMIGSTGVGKTEIARRLSQLSGAPFIKVEATKYTEVGYVGRDVESMVRDLMAAAVNTVRKELQEAVEETARHSAEEQLLELLLPGNQQRSSDNTDQATDTEPSQAQVQAEQESDVSRSGRQNAGESLFPNFEAEAEVEAQKEANGEDKEKTHPNPDNSNAHEKKAEQDPGPEQKVREKFRRMLRAGELDERMVELNQDNKGNSFGGFSFTPGSNANVEIFTNMPEDLGNLGENLQEAFNSMMGGNKRSKPRKVSVSKAREILLQEQREKLVDEEAALELARDRVQNQGIIFIDEIDKIAVREGRSRGGSGEISREGVQRDILPIVEGSQVRTRYGMIDTTHILFIAAGAFNLSKPSDLIPELQGRFPLRVELESLTADSLEAILSTPENSLIFQYTKLLETEGVTLDFRPESLKKLAHIAAEVNASTEDIGARRLHTVLETLLEDISFAAGDHAGQTVVIDEPFVLKKLQGIATDQDLSRYIL</sequence>
<dbReference type="SUPFAM" id="SSF52540">
    <property type="entry name" value="P-loop containing nucleoside triphosphate hydrolases"/>
    <property type="match status" value="1"/>
</dbReference>
<evidence type="ECO:0000259" key="6">
    <source>
        <dbReference type="SMART" id="SM01086"/>
    </source>
</evidence>